<comment type="caution">
    <text evidence="1">The sequence shown here is derived from an EMBL/GenBank/DDBJ whole genome shotgun (WGS) entry which is preliminary data.</text>
</comment>
<dbReference type="AlphaFoldDB" id="A0A8S3YXW3"/>
<feature type="non-terminal residue" evidence="1">
    <location>
        <position position="211"/>
    </location>
</feature>
<dbReference type="Proteomes" id="UP000678393">
    <property type="component" value="Unassembled WGS sequence"/>
</dbReference>
<reference evidence="1" key="1">
    <citation type="submission" date="2021-04" db="EMBL/GenBank/DDBJ databases">
        <authorList>
            <consortium name="Molecular Ecology Group"/>
        </authorList>
    </citation>
    <scope>NUCLEOTIDE SEQUENCE</scope>
</reference>
<sequence length="211" mass="22822">LTTLDQADTLRRTAGHIQTGSGGQADARFVKNVATVISVESTATFEDKVTTRSELLRNVEKLDSRSKNSIEQVSSVLGATVEKANEIEPSGLEYGIRTACRLANYLERLSDDSSSVVNSVAAVQVNALSNLLNVAATHGEEISISNETDPLAKQNMTKQNIRQSTLATEALVNIANVLLKTISKVNDPIKVPTEFVDFIVAWNNVSKETSF</sequence>
<organism evidence="1 2">
    <name type="scientific">Candidula unifasciata</name>
    <dbReference type="NCBI Taxonomy" id="100452"/>
    <lineage>
        <taxon>Eukaryota</taxon>
        <taxon>Metazoa</taxon>
        <taxon>Spiralia</taxon>
        <taxon>Lophotrochozoa</taxon>
        <taxon>Mollusca</taxon>
        <taxon>Gastropoda</taxon>
        <taxon>Heterobranchia</taxon>
        <taxon>Euthyneura</taxon>
        <taxon>Panpulmonata</taxon>
        <taxon>Eupulmonata</taxon>
        <taxon>Stylommatophora</taxon>
        <taxon>Helicina</taxon>
        <taxon>Helicoidea</taxon>
        <taxon>Geomitridae</taxon>
        <taxon>Candidula</taxon>
    </lineage>
</organism>
<evidence type="ECO:0000313" key="1">
    <source>
        <dbReference type="EMBL" id="CAG5121983.1"/>
    </source>
</evidence>
<evidence type="ECO:0000313" key="2">
    <source>
        <dbReference type="Proteomes" id="UP000678393"/>
    </source>
</evidence>
<feature type="non-terminal residue" evidence="1">
    <location>
        <position position="1"/>
    </location>
</feature>
<protein>
    <submittedName>
        <fullName evidence="1">Uncharacterized protein</fullName>
    </submittedName>
</protein>
<accession>A0A8S3YXW3</accession>
<dbReference type="EMBL" id="CAJHNH020001203">
    <property type="protein sequence ID" value="CAG5121983.1"/>
    <property type="molecule type" value="Genomic_DNA"/>
</dbReference>
<name>A0A8S3YXW3_9EUPU</name>
<keyword evidence="2" id="KW-1185">Reference proteome</keyword>
<proteinExistence type="predicted"/>
<gene>
    <name evidence="1" type="ORF">CUNI_LOCUS7541</name>
</gene>